<gene>
    <name evidence="2" type="ORF">FA046_05910</name>
</gene>
<accession>A0A4U1BZK7</accession>
<organism evidence="2 3">
    <name type="scientific">Pedobacter cryophilus</name>
    <dbReference type="NCBI Taxonomy" id="2571271"/>
    <lineage>
        <taxon>Bacteria</taxon>
        <taxon>Pseudomonadati</taxon>
        <taxon>Bacteroidota</taxon>
        <taxon>Sphingobacteriia</taxon>
        <taxon>Sphingobacteriales</taxon>
        <taxon>Sphingobacteriaceae</taxon>
        <taxon>Pedobacter</taxon>
    </lineage>
</organism>
<name>A0A4U1BZK7_9SPHI</name>
<dbReference type="RefSeq" id="WP_136825468.1">
    <property type="nucleotide sequence ID" value="NZ_SWBP01000002.1"/>
</dbReference>
<dbReference type="EMBL" id="SWBP01000002">
    <property type="protein sequence ID" value="TKB98652.1"/>
    <property type="molecule type" value="Genomic_DNA"/>
</dbReference>
<reference evidence="2 3" key="1">
    <citation type="submission" date="2019-04" db="EMBL/GenBank/DDBJ databases">
        <title>Pedobacter sp. AR-3-17 sp. nov., isolated from Arctic soil.</title>
        <authorList>
            <person name="Dahal R.H."/>
            <person name="Kim D.-U."/>
        </authorList>
    </citation>
    <scope>NUCLEOTIDE SEQUENCE [LARGE SCALE GENOMIC DNA]</scope>
    <source>
        <strain evidence="2 3">AR-3-17</strain>
    </source>
</reference>
<feature type="region of interest" description="Disordered" evidence="1">
    <location>
        <begin position="156"/>
        <end position="175"/>
    </location>
</feature>
<dbReference type="Proteomes" id="UP000308181">
    <property type="component" value="Unassembled WGS sequence"/>
</dbReference>
<sequence length="199" mass="22433">MTAREEGSSCKELWFKRFIADVSQWLKNQNPSTPLRVTINTVGSSCKGLDSHWNTYFKSSYRTSQTTQSTASNSALAIADSRTEIKAEPLEASGEAVAFCYFFAKESCVSMLEGKRNNKKPAKKVIGTRGHERREYHWKSDFQRFTTYLNQYSTTQNPSTPLRVTGKGQGSSCKESNSQRCITKLSLIPHHRDPEMNSG</sequence>
<protein>
    <submittedName>
        <fullName evidence="2">Uncharacterized protein</fullName>
    </submittedName>
</protein>
<keyword evidence="3" id="KW-1185">Reference proteome</keyword>
<evidence type="ECO:0000313" key="2">
    <source>
        <dbReference type="EMBL" id="TKB98652.1"/>
    </source>
</evidence>
<proteinExistence type="predicted"/>
<dbReference type="AlphaFoldDB" id="A0A4U1BZK7"/>
<evidence type="ECO:0000256" key="1">
    <source>
        <dbReference type="SAM" id="MobiDB-lite"/>
    </source>
</evidence>
<comment type="caution">
    <text evidence="2">The sequence shown here is derived from an EMBL/GenBank/DDBJ whole genome shotgun (WGS) entry which is preliminary data.</text>
</comment>
<evidence type="ECO:0000313" key="3">
    <source>
        <dbReference type="Proteomes" id="UP000308181"/>
    </source>
</evidence>